<keyword evidence="6 7" id="KW-0472">Membrane</keyword>
<evidence type="ECO:0000256" key="4">
    <source>
        <dbReference type="ARBA" id="ARBA00022692"/>
    </source>
</evidence>
<dbReference type="Gene3D" id="3.40.50.720">
    <property type="entry name" value="NAD(P)-binding Rossmann-like Domain"/>
    <property type="match status" value="1"/>
</dbReference>
<evidence type="ECO:0000256" key="6">
    <source>
        <dbReference type="ARBA" id="ARBA00023136"/>
    </source>
</evidence>
<comment type="similarity">
    <text evidence="2">Belongs to the bacterial sugar transferase family.</text>
</comment>
<evidence type="ECO:0000313" key="9">
    <source>
        <dbReference type="EMBL" id="AQP38860.1"/>
    </source>
</evidence>
<evidence type="ECO:0000256" key="7">
    <source>
        <dbReference type="SAM" id="Phobius"/>
    </source>
</evidence>
<dbReference type="RefSeq" id="WP_077325794.1">
    <property type="nucleotide sequence ID" value="NZ_CP012098.1"/>
</dbReference>
<dbReference type="PANTHER" id="PTHR30576:SF0">
    <property type="entry name" value="UNDECAPRENYL-PHOSPHATE N-ACETYLGALACTOSAMINYL 1-PHOSPHATE TRANSFERASE-RELATED"/>
    <property type="match status" value="1"/>
</dbReference>
<evidence type="ECO:0000256" key="1">
    <source>
        <dbReference type="ARBA" id="ARBA00004141"/>
    </source>
</evidence>
<dbReference type="Pfam" id="PF13727">
    <property type="entry name" value="CoA_binding_3"/>
    <property type="match status" value="1"/>
</dbReference>
<dbReference type="InterPro" id="IPR017475">
    <property type="entry name" value="EPS_sugar_tfrase"/>
</dbReference>
<protein>
    <submittedName>
        <fullName evidence="9">UDP-phosphate glucose phosphotransferase</fullName>
    </submittedName>
</protein>
<evidence type="ECO:0000256" key="3">
    <source>
        <dbReference type="ARBA" id="ARBA00022679"/>
    </source>
</evidence>
<accession>A0A1Q2C5C7</accession>
<feature type="domain" description="Bacterial sugar transferase" evidence="8">
    <location>
        <begin position="289"/>
        <end position="468"/>
    </location>
</feature>
<dbReference type="AlphaFoldDB" id="A0A1Q2C5C7"/>
<dbReference type="GO" id="GO:0016020">
    <property type="term" value="C:membrane"/>
    <property type="evidence" value="ECO:0007669"/>
    <property type="project" value="UniProtKB-SubCell"/>
</dbReference>
<feature type="transmembrane region" description="Helical" evidence="7">
    <location>
        <begin position="12"/>
        <end position="31"/>
    </location>
</feature>
<organism evidence="9 10">
    <name type="scientific">Anaerostipes hadrus</name>
    <dbReference type="NCBI Taxonomy" id="649756"/>
    <lineage>
        <taxon>Bacteria</taxon>
        <taxon>Bacillati</taxon>
        <taxon>Bacillota</taxon>
        <taxon>Clostridia</taxon>
        <taxon>Lachnospirales</taxon>
        <taxon>Lachnospiraceae</taxon>
        <taxon>Anaerostipes</taxon>
    </lineage>
</organism>
<evidence type="ECO:0000259" key="8">
    <source>
        <dbReference type="Pfam" id="PF02397"/>
    </source>
</evidence>
<comment type="subcellular location">
    <subcellularLocation>
        <location evidence="1">Membrane</location>
        <topology evidence="1">Multi-pass membrane protein</topology>
    </subcellularLocation>
</comment>
<feature type="transmembrane region" description="Helical" evidence="7">
    <location>
        <begin position="121"/>
        <end position="141"/>
    </location>
</feature>
<dbReference type="Pfam" id="PF02397">
    <property type="entry name" value="Bac_transf"/>
    <property type="match status" value="1"/>
</dbReference>
<gene>
    <name evidence="9" type="ORF">DO83_04120</name>
</gene>
<dbReference type="InterPro" id="IPR003362">
    <property type="entry name" value="Bact_transf"/>
</dbReference>
<reference evidence="9 10" key="1">
    <citation type="journal article" date="2016" name="Sci. Rep.">
        <title>Accelerated dysbiosis of gut microbiota during aggravation of DSS-induced colitis by a butyrate-producing bacterium.</title>
        <authorList>
            <person name="Zhang Q."/>
            <person name="Wu Y."/>
            <person name="Wang J."/>
            <person name="Wu G."/>
            <person name="Long W."/>
            <person name="Xue Z."/>
            <person name="Wang L."/>
            <person name="Zhang X."/>
            <person name="Pang X."/>
            <person name="Zhao Y."/>
            <person name="Zhao L."/>
            <person name="Zhang C."/>
        </authorList>
    </citation>
    <scope>NUCLEOTIDE SEQUENCE [LARGE SCALE GENOMIC DNA]</scope>
    <source>
        <strain evidence="9 10">BPB5</strain>
    </source>
</reference>
<dbReference type="NCBIfam" id="TIGR03025">
    <property type="entry name" value="EPS_sugtrans"/>
    <property type="match status" value="1"/>
</dbReference>
<evidence type="ECO:0000256" key="2">
    <source>
        <dbReference type="ARBA" id="ARBA00006464"/>
    </source>
</evidence>
<dbReference type="GO" id="GO:0016780">
    <property type="term" value="F:phosphotransferase activity, for other substituted phosphate groups"/>
    <property type="evidence" value="ECO:0007669"/>
    <property type="project" value="TreeGrafter"/>
</dbReference>
<sequence length="476" mass="55370">MIKQNQTYLNRLHVVMDAVCIYFAGFAAWYIRFKCTIFGFWLNQEIFDLNRYYPEFYQYQKPLISSLILLLLLYSFFGLYTPKRYQRGSKELVNLVKANLIGLGLSAFVITVWQIQNFPRSLYLLFYLFNFIFGLLSRYIIRRILKTNRKKGRNIKHTVFIGFSTSAAAYIDRIKSNPQWGLKVHGIFDDLVSNNFEYRGIKKIGTLSDLAAYLEKTSLDEVAITLNLNEYHKLEQIVAICEKSGVHTKFVPDYYNFISTNPYTEDLDGLPVINIRNVPLTNTMNKLIKRLIDIIGSIIALILFSPIMLIVAILVKKSSPGPIIFAQERIGLGNKPFKMYKFRSMGVQDPKKEAKEWTTKNDVRVTPVGRVIRKTSLDELPQFWNVLKGDMSLIGPRPERPLFVEKFKEEIPRYMIKHQVRPGITGWAQVNGFRGDTSIRSRIEHDLYYIENWSLGLDIKILFLTFFKGFVNKNAY</sequence>
<dbReference type="InterPro" id="IPR017473">
    <property type="entry name" value="Undecaprenyl-P_gluc_Ptfrase"/>
</dbReference>
<feature type="transmembrane region" description="Helical" evidence="7">
    <location>
        <begin position="294"/>
        <end position="315"/>
    </location>
</feature>
<keyword evidence="5 7" id="KW-1133">Transmembrane helix</keyword>
<feature type="transmembrane region" description="Helical" evidence="7">
    <location>
        <begin position="63"/>
        <end position="80"/>
    </location>
</feature>
<dbReference type="EMBL" id="CP012098">
    <property type="protein sequence ID" value="AQP38860.1"/>
    <property type="molecule type" value="Genomic_DNA"/>
</dbReference>
<feature type="transmembrane region" description="Helical" evidence="7">
    <location>
        <begin position="92"/>
        <end position="115"/>
    </location>
</feature>
<keyword evidence="3 9" id="KW-0808">Transferase</keyword>
<evidence type="ECO:0000313" key="10">
    <source>
        <dbReference type="Proteomes" id="UP000188159"/>
    </source>
</evidence>
<dbReference type="Proteomes" id="UP000188159">
    <property type="component" value="Chromosome"/>
</dbReference>
<evidence type="ECO:0000256" key="5">
    <source>
        <dbReference type="ARBA" id="ARBA00022989"/>
    </source>
</evidence>
<dbReference type="PANTHER" id="PTHR30576">
    <property type="entry name" value="COLANIC BIOSYNTHESIS UDP-GLUCOSE LIPID CARRIER TRANSFERASE"/>
    <property type="match status" value="1"/>
</dbReference>
<name>A0A1Q2C5C7_ANAHA</name>
<keyword evidence="4 7" id="KW-0812">Transmembrane</keyword>
<dbReference type="NCBIfam" id="TIGR03023">
    <property type="entry name" value="WcaJ_sugtrans"/>
    <property type="match status" value="1"/>
</dbReference>
<proteinExistence type="inferred from homology"/>